<reference evidence="3" key="1">
    <citation type="journal article" date="2019" name="Int. J. Syst. Evol. Microbiol.">
        <title>The Global Catalogue of Microorganisms (GCM) 10K type strain sequencing project: providing services to taxonomists for standard genome sequencing and annotation.</title>
        <authorList>
            <consortium name="The Broad Institute Genomics Platform"/>
            <consortium name="The Broad Institute Genome Sequencing Center for Infectious Disease"/>
            <person name="Wu L."/>
            <person name="Ma J."/>
        </authorList>
    </citation>
    <scope>NUCLEOTIDE SEQUENCE [LARGE SCALE GENOMIC DNA]</scope>
    <source>
        <strain evidence="3">CGMCC 1.12749</strain>
    </source>
</reference>
<protein>
    <recommendedName>
        <fullName evidence="1">BioF2-like acetyltransferase domain-containing protein</fullName>
    </recommendedName>
</protein>
<evidence type="ECO:0000313" key="2">
    <source>
        <dbReference type="EMBL" id="GGG12516.1"/>
    </source>
</evidence>
<dbReference type="RefSeq" id="WP_188501042.1">
    <property type="nucleotide sequence ID" value="NZ_BMFP01000003.1"/>
</dbReference>
<organism evidence="2 3">
    <name type="scientific">Pontibacter amylolyticus</name>
    <dbReference type="NCBI Taxonomy" id="1424080"/>
    <lineage>
        <taxon>Bacteria</taxon>
        <taxon>Pseudomonadati</taxon>
        <taxon>Bacteroidota</taxon>
        <taxon>Cytophagia</taxon>
        <taxon>Cytophagales</taxon>
        <taxon>Hymenobacteraceae</taxon>
        <taxon>Pontibacter</taxon>
    </lineage>
</organism>
<dbReference type="InterPro" id="IPR038740">
    <property type="entry name" value="BioF2-like_GNAT_dom"/>
</dbReference>
<dbReference type="Proteomes" id="UP000634043">
    <property type="component" value="Unassembled WGS sequence"/>
</dbReference>
<keyword evidence="3" id="KW-1185">Reference proteome</keyword>
<sequence>MIIPEYTQEKSKLDCLQSNEIGSIDLLVGNDVMLLLANVNFIAEWNQLYSVCPWATIFQTYDFVASWYKHYSDRHTPIVVLSRYRGRLTGLLPLAQGVNELGIAGAGGHDAYYHLWLSTPLHGEIFIQAALKTLLNRFPNQDITLKYIPQNVPMGWIEKSDYWKKNSVIRNFRRPLLNLINLDRGQVLSKRSFKERYNRLKKLGEVKFELIKDPDVLDVVMDQLADQFDIRKAATLNIMPFKDDPAKKKFLLDLIKKNVLIAAVLKLNGNIISGITATTSRAGWSHGAGINTYSPAYGRYSPAYVILKLLSIALKDAGVTMFDITPGGHTYKEAHADEYDTLIELRLTSKYKALYLKNFYKIKALVKSVIEKNGLDARQLRNTMSTKYIMKKESLLLFLNISSLSKSAIPHAAKVTQIVLDEHLLPTNLGVKQDCLKDILLFNPNGSDITRWEFMKKVMKHYEAGFISYTYCENNQLLCLVWLAPQHLRSREINDEVEIKSLPSDSAILCNIYCHSKVTEKLAPFIKKVADKILTSSPNKTIYLLENLDIHPK</sequence>
<dbReference type="Pfam" id="PF13480">
    <property type="entry name" value="Acetyltransf_6"/>
    <property type="match status" value="1"/>
</dbReference>
<gene>
    <name evidence="2" type="ORF">GCM10011323_16190</name>
</gene>
<feature type="domain" description="BioF2-like acetyltransferase" evidence="1">
    <location>
        <begin position="191"/>
        <end position="333"/>
    </location>
</feature>
<proteinExistence type="predicted"/>
<evidence type="ECO:0000313" key="3">
    <source>
        <dbReference type="Proteomes" id="UP000634043"/>
    </source>
</evidence>
<evidence type="ECO:0000259" key="1">
    <source>
        <dbReference type="Pfam" id="PF13480"/>
    </source>
</evidence>
<accession>A0ABQ1W325</accession>
<dbReference type="EMBL" id="BMFP01000003">
    <property type="protein sequence ID" value="GGG12516.1"/>
    <property type="molecule type" value="Genomic_DNA"/>
</dbReference>
<name>A0ABQ1W325_9BACT</name>
<comment type="caution">
    <text evidence="2">The sequence shown here is derived from an EMBL/GenBank/DDBJ whole genome shotgun (WGS) entry which is preliminary data.</text>
</comment>